<dbReference type="EMBL" id="JBHRTE010000034">
    <property type="protein sequence ID" value="MFC3167873.1"/>
    <property type="molecule type" value="Genomic_DNA"/>
</dbReference>
<keyword evidence="1" id="KW-0732">Signal</keyword>
<keyword evidence="3" id="KW-1185">Reference proteome</keyword>
<evidence type="ECO:0000313" key="3">
    <source>
        <dbReference type="Proteomes" id="UP001595557"/>
    </source>
</evidence>
<organism evidence="2 3">
    <name type="scientific">Paracoccus fontiphilus</name>
    <dbReference type="NCBI Taxonomy" id="1815556"/>
    <lineage>
        <taxon>Bacteria</taxon>
        <taxon>Pseudomonadati</taxon>
        <taxon>Pseudomonadota</taxon>
        <taxon>Alphaproteobacteria</taxon>
        <taxon>Rhodobacterales</taxon>
        <taxon>Paracoccaceae</taxon>
        <taxon>Paracoccus</taxon>
    </lineage>
</organism>
<proteinExistence type="predicted"/>
<reference evidence="3" key="1">
    <citation type="journal article" date="2019" name="Int. J. Syst. Evol. Microbiol.">
        <title>The Global Catalogue of Microorganisms (GCM) 10K type strain sequencing project: providing services to taxonomists for standard genome sequencing and annotation.</title>
        <authorList>
            <consortium name="The Broad Institute Genomics Platform"/>
            <consortium name="The Broad Institute Genome Sequencing Center for Infectious Disease"/>
            <person name="Wu L."/>
            <person name="Ma J."/>
        </authorList>
    </citation>
    <scope>NUCLEOTIDE SEQUENCE [LARGE SCALE GENOMIC DNA]</scope>
    <source>
        <strain evidence="3">KCTC 52239</strain>
    </source>
</reference>
<sequence>MKPKPSLIATAMAAVIAIALSASYGLQAQGTLEQSAAKAIDPLLPGDVLPAGDVHFIEQPGRYGLGSDLRGSRYAIVDGHLVRVDRESLRVQSVLRSNVAVRSTD</sequence>
<evidence type="ECO:0000256" key="1">
    <source>
        <dbReference type="SAM" id="SignalP"/>
    </source>
</evidence>
<protein>
    <recommendedName>
        <fullName evidence="4">Nickel/cobalt transporter regulator</fullName>
    </recommendedName>
</protein>
<dbReference type="Proteomes" id="UP001595557">
    <property type="component" value="Unassembled WGS sequence"/>
</dbReference>
<name>A0ABV7IEC9_9RHOB</name>
<evidence type="ECO:0000313" key="2">
    <source>
        <dbReference type="EMBL" id="MFC3167873.1"/>
    </source>
</evidence>
<feature type="chain" id="PRO_5045258626" description="Nickel/cobalt transporter regulator" evidence="1">
    <location>
        <begin position="29"/>
        <end position="105"/>
    </location>
</feature>
<gene>
    <name evidence="2" type="ORF">ACFOD7_07415</name>
</gene>
<evidence type="ECO:0008006" key="4">
    <source>
        <dbReference type="Google" id="ProtNLM"/>
    </source>
</evidence>
<feature type="signal peptide" evidence="1">
    <location>
        <begin position="1"/>
        <end position="28"/>
    </location>
</feature>
<comment type="caution">
    <text evidence="2">The sequence shown here is derived from an EMBL/GenBank/DDBJ whole genome shotgun (WGS) entry which is preliminary data.</text>
</comment>
<dbReference type="RefSeq" id="WP_207472125.1">
    <property type="nucleotide sequence ID" value="NZ_JAFNAW010000118.1"/>
</dbReference>
<accession>A0ABV7IEC9</accession>